<gene>
    <name evidence="3" type="ORF">HD556DRAFT_1210664</name>
</gene>
<comment type="caution">
    <text evidence="3">The sequence shown here is derived from an EMBL/GenBank/DDBJ whole genome shotgun (WGS) entry which is preliminary data.</text>
</comment>
<proteinExistence type="predicted"/>
<dbReference type="EMBL" id="JABBWE010000012">
    <property type="protein sequence ID" value="KAG1798920.1"/>
    <property type="molecule type" value="Genomic_DNA"/>
</dbReference>
<feature type="non-terminal residue" evidence="3">
    <location>
        <position position="133"/>
    </location>
</feature>
<dbReference type="GO" id="GO:0004377">
    <property type="term" value="F:GDP-Man:Man(3)GlcNAc(2)-PP-Dol alpha-1,2-mannosyltransferase activity"/>
    <property type="evidence" value="ECO:0007669"/>
    <property type="project" value="InterPro"/>
</dbReference>
<protein>
    <recommendedName>
        <fullName evidence="2">Glycosyl transferase family 1 domain-containing protein</fullName>
    </recommendedName>
</protein>
<evidence type="ECO:0000256" key="1">
    <source>
        <dbReference type="ARBA" id="ARBA00022676"/>
    </source>
</evidence>
<dbReference type="Pfam" id="PF00534">
    <property type="entry name" value="Glycos_transf_1"/>
    <property type="match status" value="1"/>
</dbReference>
<feature type="non-terminal residue" evidence="3">
    <location>
        <position position="1"/>
    </location>
</feature>
<dbReference type="PANTHER" id="PTHR45919:SF1">
    <property type="entry name" value="GDP-MAN:MAN(3)GLCNAC(2)-PP-DOL ALPHA-1,2-MANNOSYLTRANSFERASE"/>
    <property type="match status" value="1"/>
</dbReference>
<dbReference type="Proteomes" id="UP000719766">
    <property type="component" value="Unassembled WGS sequence"/>
</dbReference>
<dbReference type="GO" id="GO:0006487">
    <property type="term" value="P:protein N-linked glycosylation"/>
    <property type="evidence" value="ECO:0007669"/>
    <property type="project" value="TreeGrafter"/>
</dbReference>
<keyword evidence="1" id="KW-0328">Glycosyltransferase</keyword>
<name>A0A9P7J0Q1_9AGAM</name>
<dbReference type="Gene3D" id="3.40.50.2000">
    <property type="entry name" value="Glycogen Phosphorylase B"/>
    <property type="match status" value="1"/>
</dbReference>
<feature type="domain" description="Glycosyl transferase family 1" evidence="2">
    <location>
        <begin position="12"/>
        <end position="133"/>
    </location>
</feature>
<dbReference type="RefSeq" id="XP_041163461.1">
    <property type="nucleotide sequence ID" value="XM_041296561.1"/>
</dbReference>
<evidence type="ECO:0000313" key="4">
    <source>
        <dbReference type="Proteomes" id="UP000719766"/>
    </source>
</evidence>
<accession>A0A9P7J0Q1</accession>
<evidence type="ECO:0000259" key="2">
    <source>
        <dbReference type="Pfam" id="PF00534"/>
    </source>
</evidence>
<dbReference type="SUPFAM" id="SSF53756">
    <property type="entry name" value="UDP-Glycosyltransferase/glycogen phosphorylase"/>
    <property type="match status" value="1"/>
</dbReference>
<dbReference type="OrthoDB" id="2276068at2759"/>
<dbReference type="InterPro" id="IPR038013">
    <property type="entry name" value="ALG11"/>
</dbReference>
<sequence length="133" mass="14905">EANIVYPPCDTREMAQFPLDERERIILSIAQFRPEKDHPAQLRAFAQLLADHPTYTSGSSSVQLFLLGGARNADDHARVQSLRDLAEKLKITPYVQFIVNASYPEMLGWLAMGSIGLSTVVDEHFGINVVEFM</sequence>
<reference evidence="3" key="1">
    <citation type="journal article" date="2020" name="New Phytol.">
        <title>Comparative genomics reveals dynamic genome evolution in host specialist ectomycorrhizal fungi.</title>
        <authorList>
            <person name="Lofgren L.A."/>
            <person name="Nguyen N.H."/>
            <person name="Vilgalys R."/>
            <person name="Ruytinx J."/>
            <person name="Liao H.L."/>
            <person name="Branco S."/>
            <person name="Kuo A."/>
            <person name="LaButti K."/>
            <person name="Lipzen A."/>
            <person name="Andreopoulos W."/>
            <person name="Pangilinan J."/>
            <person name="Riley R."/>
            <person name="Hundley H."/>
            <person name="Na H."/>
            <person name="Barry K."/>
            <person name="Grigoriev I.V."/>
            <person name="Stajich J.E."/>
            <person name="Kennedy P.G."/>
        </authorList>
    </citation>
    <scope>NUCLEOTIDE SEQUENCE</scope>
    <source>
        <strain evidence="3">S12</strain>
    </source>
</reference>
<dbReference type="PANTHER" id="PTHR45919">
    <property type="entry name" value="GDP-MAN:MAN(3)GLCNAC(2)-PP-DOL ALPHA-1,2-MANNOSYLTRANSFERASE"/>
    <property type="match status" value="1"/>
</dbReference>
<dbReference type="GO" id="GO:0005789">
    <property type="term" value="C:endoplasmic reticulum membrane"/>
    <property type="evidence" value="ECO:0007669"/>
    <property type="project" value="TreeGrafter"/>
</dbReference>
<organism evidence="3 4">
    <name type="scientific">Suillus plorans</name>
    <dbReference type="NCBI Taxonomy" id="116603"/>
    <lineage>
        <taxon>Eukaryota</taxon>
        <taxon>Fungi</taxon>
        <taxon>Dikarya</taxon>
        <taxon>Basidiomycota</taxon>
        <taxon>Agaricomycotina</taxon>
        <taxon>Agaricomycetes</taxon>
        <taxon>Agaricomycetidae</taxon>
        <taxon>Boletales</taxon>
        <taxon>Suillineae</taxon>
        <taxon>Suillaceae</taxon>
        <taxon>Suillus</taxon>
    </lineage>
</organism>
<keyword evidence="4" id="KW-1185">Reference proteome</keyword>
<evidence type="ECO:0000313" key="3">
    <source>
        <dbReference type="EMBL" id="KAG1798920.1"/>
    </source>
</evidence>
<dbReference type="AlphaFoldDB" id="A0A9P7J0Q1"/>
<dbReference type="GeneID" id="64590325"/>
<keyword evidence="1" id="KW-0808">Transferase</keyword>
<dbReference type="InterPro" id="IPR001296">
    <property type="entry name" value="Glyco_trans_1"/>
</dbReference>